<organism evidence="5 6">
    <name type="scientific">Botryosphaeria parva (strain UCR-NP2)</name>
    <name type="common">Grapevine canker fungus</name>
    <name type="synonym">Neofusicoccum parvum</name>
    <dbReference type="NCBI Taxonomy" id="1287680"/>
    <lineage>
        <taxon>Eukaryota</taxon>
        <taxon>Fungi</taxon>
        <taxon>Dikarya</taxon>
        <taxon>Ascomycota</taxon>
        <taxon>Pezizomycotina</taxon>
        <taxon>Dothideomycetes</taxon>
        <taxon>Dothideomycetes incertae sedis</taxon>
        <taxon>Botryosphaeriales</taxon>
        <taxon>Botryosphaeriaceae</taxon>
        <taxon>Neofusicoccum</taxon>
    </lineage>
</organism>
<keyword evidence="3" id="KW-0653">Protein transport</keyword>
<dbReference type="AlphaFoldDB" id="R1G9E6"/>
<name>R1G9E6_BOTPV</name>
<protein>
    <submittedName>
        <fullName evidence="5">Putative ran-interacting mog1 protein</fullName>
    </submittedName>
</protein>
<dbReference type="GO" id="GO:0005085">
    <property type="term" value="F:guanyl-nucleotide exchange factor activity"/>
    <property type="evidence" value="ECO:0007669"/>
    <property type="project" value="TreeGrafter"/>
</dbReference>
<proteinExistence type="inferred from homology"/>
<sequence length="381" mass="41918">MASFNATDLFGGAIVVDLPAGFADVSSIRQVPDNQEVYLDANGFSSVIFDLTERLDESQASSDEEALKYHFQDIVGDSNDVTQFWQSNAASLARMPNAPAYTIIATQHPAPQQENRRPQPDFTAILLVLVRLAEQKTDIVITVNVPHVPGEYAKDEVDFAAARQGPLMDTAAAIRQQILQTFEIKDFGLFGTEEEHQPSSTRGNSFTHAPAARLLLHDMSSPAKRRKKNDFSASDKPVRSLDYFFAKQKDKSQTAAPPAPKRTSSASDAQLTDEELARKLQEEWNREDGADNDREQGEKGIASQRNNCGNSDHRASDEPNTTDNAKAVKPEAQDEALAQIIPADTNTLKLQSTTTAEDTVTANIPFDESLACYELYLTALR</sequence>
<dbReference type="EMBL" id="KB916240">
    <property type="protein sequence ID" value="EOD48175.1"/>
    <property type="molecule type" value="Genomic_DNA"/>
</dbReference>
<comment type="similarity">
    <text evidence="1">Belongs to the MOG1 family.</text>
</comment>
<dbReference type="KEGG" id="npa:UCRNP2_5094"/>
<evidence type="ECO:0000256" key="4">
    <source>
        <dbReference type="SAM" id="MobiDB-lite"/>
    </source>
</evidence>
<dbReference type="InterPro" id="IPR016123">
    <property type="entry name" value="Mog1/PsbP_a/b/a-sand"/>
</dbReference>
<dbReference type="HOGENOM" id="CLU_725615_0_0_1"/>
<evidence type="ECO:0000256" key="1">
    <source>
        <dbReference type="ARBA" id="ARBA00010307"/>
    </source>
</evidence>
<dbReference type="STRING" id="1287680.R1G9E6"/>
<accession>R1G9E6</accession>
<dbReference type="OrthoDB" id="10255285at2759"/>
<dbReference type="InterPro" id="IPR007681">
    <property type="entry name" value="Mog1"/>
</dbReference>
<evidence type="ECO:0000313" key="6">
    <source>
        <dbReference type="Proteomes" id="UP000013521"/>
    </source>
</evidence>
<dbReference type="Proteomes" id="UP000013521">
    <property type="component" value="Unassembled WGS sequence"/>
</dbReference>
<feature type="compositionally biased region" description="Basic and acidic residues" evidence="4">
    <location>
        <begin position="275"/>
        <end position="298"/>
    </location>
</feature>
<evidence type="ECO:0000313" key="5">
    <source>
        <dbReference type="EMBL" id="EOD48175.1"/>
    </source>
</evidence>
<dbReference type="PANTHER" id="PTHR15837:SF0">
    <property type="entry name" value="RAN GUANINE NUCLEOTIDE RELEASE FACTOR"/>
    <property type="match status" value="1"/>
</dbReference>
<keyword evidence="2" id="KW-0813">Transport</keyword>
<dbReference type="GO" id="GO:0005634">
    <property type="term" value="C:nucleus"/>
    <property type="evidence" value="ECO:0007669"/>
    <property type="project" value="TreeGrafter"/>
</dbReference>
<dbReference type="Pfam" id="PF04603">
    <property type="entry name" value="Mog1"/>
    <property type="match status" value="1"/>
</dbReference>
<dbReference type="eggNOG" id="KOG3329">
    <property type="taxonomic scope" value="Eukaryota"/>
</dbReference>
<dbReference type="GO" id="GO:0031267">
    <property type="term" value="F:small GTPase binding"/>
    <property type="evidence" value="ECO:0007669"/>
    <property type="project" value="TreeGrafter"/>
</dbReference>
<dbReference type="SUPFAM" id="SSF55724">
    <property type="entry name" value="Mog1p/PsbP-like"/>
    <property type="match status" value="1"/>
</dbReference>
<gene>
    <name evidence="5" type="ORF">UCRNP2_5094</name>
</gene>
<evidence type="ECO:0000256" key="3">
    <source>
        <dbReference type="ARBA" id="ARBA00022927"/>
    </source>
</evidence>
<dbReference type="GO" id="GO:0006606">
    <property type="term" value="P:protein import into nucleus"/>
    <property type="evidence" value="ECO:0007669"/>
    <property type="project" value="TreeGrafter"/>
</dbReference>
<dbReference type="PANTHER" id="PTHR15837">
    <property type="entry name" value="RAN GUANINE NUCLEOTIDE RELEASE FACTOR"/>
    <property type="match status" value="1"/>
</dbReference>
<dbReference type="Gene3D" id="3.40.1000.10">
    <property type="entry name" value="Mog1/PsbP, alpha/beta/alpha sandwich"/>
    <property type="match status" value="1"/>
</dbReference>
<evidence type="ECO:0000256" key="2">
    <source>
        <dbReference type="ARBA" id="ARBA00022448"/>
    </source>
</evidence>
<reference evidence="6" key="1">
    <citation type="journal article" date="2013" name="Genome Announc.">
        <title>Draft genome sequence of Neofusicoccum parvum isolate UCR-NP2, a fungal vascular pathogen associated with grapevine cankers.</title>
        <authorList>
            <person name="Blanco-Ulate B."/>
            <person name="Rolshausen P."/>
            <person name="Cantu D."/>
        </authorList>
    </citation>
    <scope>NUCLEOTIDE SEQUENCE [LARGE SCALE GENOMIC DNA]</scope>
    <source>
        <strain evidence="6">UCR-NP2</strain>
    </source>
</reference>
<feature type="region of interest" description="Disordered" evidence="4">
    <location>
        <begin position="247"/>
        <end position="324"/>
    </location>
</feature>